<evidence type="ECO:0000256" key="1">
    <source>
        <dbReference type="ARBA" id="ARBA00004496"/>
    </source>
</evidence>
<feature type="coiled-coil region" evidence="10">
    <location>
        <begin position="123"/>
        <end position="151"/>
    </location>
</feature>
<keyword evidence="5" id="KW-0963">Cytoplasm</keyword>
<comment type="similarity">
    <text evidence="3">Belongs to the GORAB family.</text>
</comment>
<dbReference type="EMBL" id="WNTK01000005">
    <property type="protein sequence ID" value="KAG9483404.1"/>
    <property type="molecule type" value="Genomic_DNA"/>
</dbReference>
<feature type="region of interest" description="Disordered" evidence="11">
    <location>
        <begin position="1"/>
        <end position="111"/>
    </location>
</feature>
<sequence length="351" mass="39560">MAGWAGFSEDELRRMRSPRELSDVKGLGACPPEAFLSRQPSRGKKGPVQKLAKPDKVPTAQDHSPSFQNNTCPQVHLSSSTQVRKPPEEKPKQPIMDNKVPSESPTMRAQEDKELSIKDVELREKSRLEQLQLEQRLMEEKNKRKKALLAKAIAERSKKTQAEAVKLNRIQKQLQALDEMVSTDIGILRNRIEQACIEFSHAKKRYDRAESEYVTAKLDLHKKTQVKEQLTEHLCTIIQQNELRKAKKLEELMQQLEVEADEERLDLEIEVEQMLQLQEAEARKPPESSTSEDSKEVSKTDPSEPPSEKDSGAERDPGKSGLTIKPTSDLGDTNLLSQTIAAPSSQGDNPS</sequence>
<dbReference type="Proteomes" id="UP000770717">
    <property type="component" value="Unassembled WGS sequence"/>
</dbReference>
<evidence type="ECO:0000256" key="4">
    <source>
        <dbReference type="ARBA" id="ARBA00014130"/>
    </source>
</evidence>
<evidence type="ECO:0000256" key="6">
    <source>
        <dbReference type="ARBA" id="ARBA00023034"/>
    </source>
</evidence>
<accession>A0A8J6FB66</accession>
<dbReference type="PANTHER" id="PTHR21470:SF2">
    <property type="entry name" value="RAB6-INTERACTING GOLGIN"/>
    <property type="match status" value="1"/>
</dbReference>
<feature type="region of interest" description="Disordered" evidence="11">
    <location>
        <begin position="278"/>
        <end position="351"/>
    </location>
</feature>
<proteinExistence type="inferred from homology"/>
<evidence type="ECO:0000256" key="11">
    <source>
        <dbReference type="SAM" id="MobiDB-lite"/>
    </source>
</evidence>
<keyword evidence="13" id="KW-1185">Reference proteome</keyword>
<dbReference type="GO" id="GO:0005794">
    <property type="term" value="C:Golgi apparatus"/>
    <property type="evidence" value="ECO:0007669"/>
    <property type="project" value="UniProtKB-SubCell"/>
</dbReference>
<name>A0A8J6FB66_ELECQ</name>
<comment type="subcellular location">
    <subcellularLocation>
        <location evidence="1">Cytoplasm</location>
    </subcellularLocation>
    <subcellularLocation>
        <location evidence="2">Golgi apparatus</location>
    </subcellularLocation>
</comment>
<evidence type="ECO:0000256" key="5">
    <source>
        <dbReference type="ARBA" id="ARBA00022490"/>
    </source>
</evidence>
<dbReference type="GO" id="GO:1905515">
    <property type="term" value="P:non-motile cilium assembly"/>
    <property type="evidence" value="ECO:0007669"/>
    <property type="project" value="TreeGrafter"/>
</dbReference>
<dbReference type="AlphaFoldDB" id="A0A8J6FB66"/>
<evidence type="ECO:0000256" key="2">
    <source>
        <dbReference type="ARBA" id="ARBA00004555"/>
    </source>
</evidence>
<evidence type="ECO:0000256" key="10">
    <source>
        <dbReference type="SAM" id="Coils"/>
    </source>
</evidence>
<feature type="compositionally biased region" description="Polar residues" evidence="11">
    <location>
        <begin position="61"/>
        <end position="83"/>
    </location>
</feature>
<dbReference type="OrthoDB" id="9909311at2759"/>
<reference evidence="12" key="1">
    <citation type="thesis" date="2020" institute="ProQuest LLC" country="789 East Eisenhower Parkway, Ann Arbor, MI, USA">
        <title>Comparative Genomics and Chromosome Evolution.</title>
        <authorList>
            <person name="Mudd A.B."/>
        </authorList>
    </citation>
    <scope>NUCLEOTIDE SEQUENCE</scope>
    <source>
        <strain evidence="12">HN-11 Male</strain>
        <tissue evidence="12">Kidney and liver</tissue>
    </source>
</reference>
<comment type="caution">
    <text evidence="12">The sequence shown here is derived from an EMBL/GenBank/DDBJ whole genome shotgun (WGS) entry which is preliminary data.</text>
</comment>
<keyword evidence="7 10" id="KW-0175">Coiled coil</keyword>
<dbReference type="PANTHER" id="PTHR21470">
    <property type="entry name" value="RAB6-INTERACTING PROTEIN GORAB"/>
    <property type="match status" value="1"/>
</dbReference>
<evidence type="ECO:0000256" key="3">
    <source>
        <dbReference type="ARBA" id="ARBA00005599"/>
    </source>
</evidence>
<dbReference type="InterPro" id="IPR007033">
    <property type="entry name" value="GORAB"/>
</dbReference>
<evidence type="ECO:0000256" key="7">
    <source>
        <dbReference type="ARBA" id="ARBA00023054"/>
    </source>
</evidence>
<gene>
    <name evidence="12" type="ORF">GDO78_009362</name>
</gene>
<organism evidence="12 13">
    <name type="scientific">Eleutherodactylus coqui</name>
    <name type="common">Puerto Rican coqui</name>
    <dbReference type="NCBI Taxonomy" id="57060"/>
    <lineage>
        <taxon>Eukaryota</taxon>
        <taxon>Metazoa</taxon>
        <taxon>Chordata</taxon>
        <taxon>Craniata</taxon>
        <taxon>Vertebrata</taxon>
        <taxon>Euteleostomi</taxon>
        <taxon>Amphibia</taxon>
        <taxon>Batrachia</taxon>
        <taxon>Anura</taxon>
        <taxon>Neobatrachia</taxon>
        <taxon>Hyloidea</taxon>
        <taxon>Eleutherodactylidae</taxon>
        <taxon>Eleutherodactylinae</taxon>
        <taxon>Eleutherodactylus</taxon>
        <taxon>Eleutherodactylus</taxon>
    </lineage>
</organism>
<protein>
    <recommendedName>
        <fullName evidence="4">RAB6-interacting golgin</fullName>
    </recommendedName>
    <alternativeName>
        <fullName evidence="9">N-terminal kinase-like-binding protein 1</fullName>
    </alternativeName>
    <alternativeName>
        <fullName evidence="8">SCY1-like 1-binding protein 1</fullName>
    </alternativeName>
</protein>
<feature type="compositionally biased region" description="Basic and acidic residues" evidence="11">
    <location>
        <begin position="10"/>
        <end position="23"/>
    </location>
</feature>
<keyword evidence="6" id="KW-0333">Golgi apparatus</keyword>
<feature type="compositionally biased region" description="Basic and acidic residues" evidence="11">
    <location>
        <begin position="280"/>
        <end position="318"/>
    </location>
</feature>
<evidence type="ECO:0000313" key="12">
    <source>
        <dbReference type="EMBL" id="KAG9483404.1"/>
    </source>
</evidence>
<evidence type="ECO:0000256" key="8">
    <source>
        <dbReference type="ARBA" id="ARBA00032512"/>
    </source>
</evidence>
<feature type="compositionally biased region" description="Polar residues" evidence="11">
    <location>
        <begin position="330"/>
        <end position="351"/>
    </location>
</feature>
<evidence type="ECO:0000313" key="13">
    <source>
        <dbReference type="Proteomes" id="UP000770717"/>
    </source>
</evidence>
<feature type="coiled-coil region" evidence="10">
    <location>
        <begin position="239"/>
        <end position="273"/>
    </location>
</feature>
<evidence type="ECO:0000256" key="9">
    <source>
        <dbReference type="ARBA" id="ARBA00033032"/>
    </source>
</evidence>